<dbReference type="RefSeq" id="WP_121457233.1">
    <property type="nucleotide sequence ID" value="NZ_JAANMQ010000001.1"/>
</dbReference>
<dbReference type="AlphaFoldDB" id="A0A495WLI1"/>
<feature type="chain" id="PRO_5019802188" evidence="1">
    <location>
        <begin position="22"/>
        <end position="123"/>
    </location>
</feature>
<name>A0A495WLI1_9RHOO</name>
<dbReference type="EMBL" id="RBXP01000011">
    <property type="protein sequence ID" value="RKT60728.1"/>
    <property type="molecule type" value="Genomic_DNA"/>
</dbReference>
<organism evidence="2 3">
    <name type="scientific">Azonexus fungiphilus</name>
    <dbReference type="NCBI Taxonomy" id="146940"/>
    <lineage>
        <taxon>Bacteria</taxon>
        <taxon>Pseudomonadati</taxon>
        <taxon>Pseudomonadota</taxon>
        <taxon>Betaproteobacteria</taxon>
        <taxon>Rhodocyclales</taxon>
        <taxon>Azonexaceae</taxon>
        <taxon>Azonexus</taxon>
    </lineage>
</organism>
<evidence type="ECO:0000256" key="1">
    <source>
        <dbReference type="SAM" id="SignalP"/>
    </source>
</evidence>
<dbReference type="OrthoDB" id="8592387at2"/>
<dbReference type="Proteomes" id="UP000270626">
    <property type="component" value="Unassembled WGS sequence"/>
</dbReference>
<keyword evidence="3" id="KW-1185">Reference proteome</keyword>
<evidence type="ECO:0000313" key="2">
    <source>
        <dbReference type="EMBL" id="RKT60728.1"/>
    </source>
</evidence>
<reference evidence="2 3" key="1">
    <citation type="submission" date="2018-10" db="EMBL/GenBank/DDBJ databases">
        <title>Genomic Encyclopedia of Type Strains, Phase IV (KMG-IV): sequencing the most valuable type-strain genomes for metagenomic binning, comparative biology and taxonomic classification.</title>
        <authorList>
            <person name="Goeker M."/>
        </authorList>
    </citation>
    <scope>NUCLEOTIDE SEQUENCE [LARGE SCALE GENOMIC DNA]</scope>
    <source>
        <strain evidence="2 3">DSM 23841</strain>
    </source>
</reference>
<sequence>MNKLISVFCLSTALTVNVAIAHESHGQPMHGGIVAEAGHAQFEIVGKDGGLTVHVSNHGAPVATAGASGKLTVLSGGAKREIELKPAGNDLLQGQGTLAAGDKLLLNVVWPGQKPLQARAVVK</sequence>
<evidence type="ECO:0000313" key="3">
    <source>
        <dbReference type="Proteomes" id="UP000270626"/>
    </source>
</evidence>
<feature type="signal peptide" evidence="1">
    <location>
        <begin position="1"/>
        <end position="21"/>
    </location>
</feature>
<gene>
    <name evidence="2" type="ORF">DFR40_0874</name>
</gene>
<accession>A0A495WLI1</accession>
<protein>
    <submittedName>
        <fullName evidence="2">Uncharacterized protein</fullName>
    </submittedName>
</protein>
<proteinExistence type="predicted"/>
<keyword evidence="1" id="KW-0732">Signal</keyword>
<comment type="caution">
    <text evidence="2">The sequence shown here is derived from an EMBL/GenBank/DDBJ whole genome shotgun (WGS) entry which is preliminary data.</text>
</comment>